<organism evidence="1 2">
    <name type="scientific">Paramecium sonneborni</name>
    <dbReference type="NCBI Taxonomy" id="65129"/>
    <lineage>
        <taxon>Eukaryota</taxon>
        <taxon>Sar</taxon>
        <taxon>Alveolata</taxon>
        <taxon>Ciliophora</taxon>
        <taxon>Intramacronucleata</taxon>
        <taxon>Oligohymenophorea</taxon>
        <taxon>Peniculida</taxon>
        <taxon>Parameciidae</taxon>
        <taxon>Paramecium</taxon>
    </lineage>
</organism>
<sequence>MIDTTIKDGFFKLQKGFKVYDKQIVQICQKKIQTKVDKIQKDQHLFKLSLKRIMSID</sequence>
<keyword evidence="2" id="KW-1185">Reference proteome</keyword>
<reference evidence="1" key="1">
    <citation type="submission" date="2021-01" db="EMBL/GenBank/DDBJ databases">
        <authorList>
            <consortium name="Genoscope - CEA"/>
            <person name="William W."/>
        </authorList>
    </citation>
    <scope>NUCLEOTIDE SEQUENCE</scope>
</reference>
<comment type="caution">
    <text evidence="1">The sequence shown here is derived from an EMBL/GenBank/DDBJ whole genome shotgun (WGS) entry which is preliminary data.</text>
</comment>
<dbReference type="AlphaFoldDB" id="A0A8S1R6B7"/>
<proteinExistence type="predicted"/>
<evidence type="ECO:0000313" key="1">
    <source>
        <dbReference type="EMBL" id="CAD8123149.1"/>
    </source>
</evidence>
<accession>A0A8S1R6B7</accession>
<name>A0A8S1R6B7_9CILI</name>
<gene>
    <name evidence="1" type="ORF">PSON_ATCC_30995.1.T1430029</name>
</gene>
<dbReference type="EMBL" id="CAJJDN010000143">
    <property type="protein sequence ID" value="CAD8123149.1"/>
    <property type="molecule type" value="Genomic_DNA"/>
</dbReference>
<protein>
    <submittedName>
        <fullName evidence="1">Uncharacterized protein</fullName>
    </submittedName>
</protein>
<dbReference type="Proteomes" id="UP000692954">
    <property type="component" value="Unassembled WGS sequence"/>
</dbReference>
<evidence type="ECO:0000313" key="2">
    <source>
        <dbReference type="Proteomes" id="UP000692954"/>
    </source>
</evidence>